<evidence type="ECO:0000313" key="6">
    <source>
        <dbReference type="EMBL" id="EET62156.1"/>
    </source>
</evidence>
<dbReference type="PANTHER" id="PTHR43133:SF51">
    <property type="entry name" value="RNA POLYMERASE SIGMA FACTOR"/>
    <property type="match status" value="1"/>
</dbReference>
<dbReference type="PROSITE" id="PS00622">
    <property type="entry name" value="HTH_LUXR_1"/>
    <property type="match status" value="1"/>
</dbReference>
<evidence type="ECO:0000256" key="1">
    <source>
        <dbReference type="ARBA" id="ARBA00010641"/>
    </source>
</evidence>
<dbReference type="Pfam" id="PF04542">
    <property type="entry name" value="Sigma70_r2"/>
    <property type="match status" value="1"/>
</dbReference>
<dbReference type="NCBIfam" id="TIGR02937">
    <property type="entry name" value="sigma70-ECF"/>
    <property type="match status" value="1"/>
</dbReference>
<name>C6LB25_9FIRM</name>
<dbReference type="SUPFAM" id="SSF88946">
    <property type="entry name" value="Sigma2 domain of RNA polymerase sigma factors"/>
    <property type="match status" value="1"/>
</dbReference>
<dbReference type="InterPro" id="IPR039425">
    <property type="entry name" value="RNA_pol_sigma-70-like"/>
</dbReference>
<keyword evidence="7" id="KW-1185">Reference proteome</keyword>
<evidence type="ECO:0000259" key="5">
    <source>
        <dbReference type="PROSITE" id="PS00622"/>
    </source>
</evidence>
<dbReference type="GO" id="GO:0006352">
    <property type="term" value="P:DNA-templated transcription initiation"/>
    <property type="evidence" value="ECO:0007669"/>
    <property type="project" value="InterPro"/>
</dbReference>
<dbReference type="InterPro" id="IPR014284">
    <property type="entry name" value="RNA_pol_sigma-70_dom"/>
</dbReference>
<dbReference type="InterPro" id="IPR013325">
    <property type="entry name" value="RNA_pol_sigma_r2"/>
</dbReference>
<dbReference type="GO" id="GO:0003677">
    <property type="term" value="F:DNA binding"/>
    <property type="evidence" value="ECO:0007669"/>
    <property type="project" value="InterPro"/>
</dbReference>
<dbReference type="Pfam" id="PF08281">
    <property type="entry name" value="Sigma70_r4_2"/>
    <property type="match status" value="1"/>
</dbReference>
<keyword evidence="2" id="KW-0805">Transcription regulation</keyword>
<dbReference type="STRING" id="168384.SAMN05660368_01298"/>
<dbReference type="InterPro" id="IPR000792">
    <property type="entry name" value="Tscrpt_reg_LuxR_C"/>
</dbReference>
<dbReference type="PANTHER" id="PTHR43133">
    <property type="entry name" value="RNA POLYMERASE ECF-TYPE SIGMA FACTO"/>
    <property type="match status" value="1"/>
</dbReference>
<dbReference type="Gene3D" id="1.10.10.10">
    <property type="entry name" value="Winged helix-like DNA-binding domain superfamily/Winged helix DNA-binding domain"/>
    <property type="match status" value="1"/>
</dbReference>
<dbReference type="SUPFAM" id="SSF88659">
    <property type="entry name" value="Sigma3 and sigma4 domains of RNA polymerase sigma factors"/>
    <property type="match status" value="1"/>
</dbReference>
<evidence type="ECO:0000256" key="3">
    <source>
        <dbReference type="ARBA" id="ARBA00023082"/>
    </source>
</evidence>
<dbReference type="GO" id="GO:0016987">
    <property type="term" value="F:sigma factor activity"/>
    <property type="evidence" value="ECO:0007669"/>
    <property type="project" value="UniProtKB-KW"/>
</dbReference>
<dbReference type="InterPro" id="IPR013324">
    <property type="entry name" value="RNA_pol_sigma_r3/r4-like"/>
</dbReference>
<dbReference type="eggNOG" id="COG1595">
    <property type="taxonomic scope" value="Bacteria"/>
</dbReference>
<comment type="caution">
    <text evidence="6">The sequence shown here is derived from an EMBL/GenBank/DDBJ whole genome shotgun (WGS) entry which is preliminary data.</text>
</comment>
<accession>C6LB25</accession>
<evidence type="ECO:0000313" key="7">
    <source>
        <dbReference type="Proteomes" id="UP000005561"/>
    </source>
</evidence>
<evidence type="ECO:0000256" key="4">
    <source>
        <dbReference type="ARBA" id="ARBA00023163"/>
    </source>
</evidence>
<feature type="domain" description="HTH luxR-type" evidence="5">
    <location>
        <begin position="133"/>
        <end position="160"/>
    </location>
</feature>
<dbReference type="OrthoDB" id="9784984at2"/>
<dbReference type="RefSeq" id="WP_006860617.1">
    <property type="nucleotide sequence ID" value="NZ_ACCL02000003.1"/>
</dbReference>
<dbReference type="InterPro" id="IPR013249">
    <property type="entry name" value="RNA_pol_sigma70_r4_t2"/>
</dbReference>
<comment type="similarity">
    <text evidence="1">Belongs to the sigma-70 factor family. ECF subfamily.</text>
</comment>
<keyword evidence="4" id="KW-0804">Transcription</keyword>
<dbReference type="Gene3D" id="1.10.1740.10">
    <property type="match status" value="1"/>
</dbReference>
<evidence type="ECO:0000256" key="2">
    <source>
        <dbReference type="ARBA" id="ARBA00023015"/>
    </source>
</evidence>
<dbReference type="InterPro" id="IPR036388">
    <property type="entry name" value="WH-like_DNA-bd_sf"/>
</dbReference>
<keyword evidence="3" id="KW-0731">Sigma factor</keyword>
<dbReference type="CDD" id="cd06171">
    <property type="entry name" value="Sigma70_r4"/>
    <property type="match status" value="1"/>
</dbReference>
<reference evidence="6" key="1">
    <citation type="submission" date="2009-07" db="EMBL/GenBank/DDBJ databases">
        <authorList>
            <person name="Weinstock G."/>
            <person name="Sodergren E."/>
            <person name="Clifton S."/>
            <person name="Fulton L."/>
            <person name="Fulton B."/>
            <person name="Courtney L."/>
            <person name="Fronick C."/>
            <person name="Harrison M."/>
            <person name="Strong C."/>
            <person name="Farmer C."/>
            <person name="Delahaunty K."/>
            <person name="Markovic C."/>
            <person name="Hall O."/>
            <person name="Minx P."/>
            <person name="Tomlinson C."/>
            <person name="Mitreva M."/>
            <person name="Nelson J."/>
            <person name="Hou S."/>
            <person name="Wollam A."/>
            <person name="Pepin K.H."/>
            <person name="Johnson M."/>
            <person name="Bhonagiri V."/>
            <person name="Nash W.E."/>
            <person name="Warren W."/>
            <person name="Chinwalla A."/>
            <person name="Mardis E.R."/>
            <person name="Wilson R.K."/>
        </authorList>
    </citation>
    <scope>NUCLEOTIDE SEQUENCE [LARGE SCALE GENOMIC DNA]</scope>
    <source>
        <strain evidence="6">DSM 14469</strain>
    </source>
</reference>
<dbReference type="InterPro" id="IPR007627">
    <property type="entry name" value="RNA_pol_sigma70_r2"/>
</dbReference>
<dbReference type="EMBL" id="ACCL02000003">
    <property type="protein sequence ID" value="EET62156.1"/>
    <property type="molecule type" value="Genomic_DNA"/>
</dbReference>
<protein>
    <submittedName>
        <fullName evidence="6">Sigma-70 region 2</fullName>
    </submittedName>
</protein>
<gene>
    <name evidence="6" type="ORF">BRYFOR_05820</name>
</gene>
<proteinExistence type="inferred from homology"/>
<dbReference type="Proteomes" id="UP000005561">
    <property type="component" value="Unassembled WGS sequence"/>
</dbReference>
<sequence length="166" mass="19561">MEQQMKLVKQAKRGDTQAFARLYCGVYQDLYRFALYTLKNRHDAEDAVSDTVTDAWAQIGSLRKEESFKNWIFRILSNKCRRCLKRYMDRTEELPEELCVENGDAGERLDVKMAFARLTDEERMILSMHIFGGYSSREIGEILQMNDNTVRSRQKRALEKMETWLA</sequence>
<dbReference type="AlphaFoldDB" id="C6LB25"/>
<organism evidence="6 7">
    <name type="scientific">Marvinbryantia formatexigens DSM 14469</name>
    <dbReference type="NCBI Taxonomy" id="478749"/>
    <lineage>
        <taxon>Bacteria</taxon>
        <taxon>Bacillati</taxon>
        <taxon>Bacillota</taxon>
        <taxon>Clostridia</taxon>
        <taxon>Lachnospirales</taxon>
        <taxon>Lachnospiraceae</taxon>
        <taxon>Marvinbryantia</taxon>
    </lineage>
</organism>